<dbReference type="Proteomes" id="UP001500393">
    <property type="component" value="Unassembled WGS sequence"/>
</dbReference>
<proteinExistence type="predicted"/>
<evidence type="ECO:0000256" key="2">
    <source>
        <dbReference type="ARBA" id="ARBA00022475"/>
    </source>
</evidence>
<feature type="transmembrane region" description="Helical" evidence="6">
    <location>
        <begin position="188"/>
        <end position="209"/>
    </location>
</feature>
<dbReference type="EMBL" id="BAAAOS010000059">
    <property type="protein sequence ID" value="GAA1610772.1"/>
    <property type="molecule type" value="Genomic_DNA"/>
</dbReference>
<keyword evidence="4 6" id="KW-1133">Transmembrane helix</keyword>
<dbReference type="CDD" id="cd06580">
    <property type="entry name" value="TM_PBP1_transp_TpRbsC_like"/>
    <property type="match status" value="1"/>
</dbReference>
<feature type="transmembrane region" description="Helical" evidence="6">
    <location>
        <begin position="139"/>
        <end position="157"/>
    </location>
</feature>
<protein>
    <submittedName>
        <fullName evidence="7">ABC transporter permease</fullName>
    </submittedName>
</protein>
<reference evidence="7 8" key="1">
    <citation type="journal article" date="2019" name="Int. J. Syst. Evol. Microbiol.">
        <title>The Global Catalogue of Microorganisms (GCM) 10K type strain sequencing project: providing services to taxonomists for standard genome sequencing and annotation.</title>
        <authorList>
            <consortium name="The Broad Institute Genomics Platform"/>
            <consortium name="The Broad Institute Genome Sequencing Center for Infectious Disease"/>
            <person name="Wu L."/>
            <person name="Ma J."/>
        </authorList>
    </citation>
    <scope>NUCLEOTIDE SEQUENCE [LARGE SCALE GENOMIC DNA]</scope>
    <source>
        <strain evidence="7 8">JCM 14969</strain>
    </source>
</reference>
<keyword evidence="2" id="KW-1003">Cell membrane</keyword>
<evidence type="ECO:0000256" key="3">
    <source>
        <dbReference type="ARBA" id="ARBA00022692"/>
    </source>
</evidence>
<accession>A0ABN2ELC5</accession>
<keyword evidence="5 6" id="KW-0472">Membrane</keyword>
<organism evidence="7 8">
    <name type="scientific">Kribbella sancticallisti</name>
    <dbReference type="NCBI Taxonomy" id="460087"/>
    <lineage>
        <taxon>Bacteria</taxon>
        <taxon>Bacillati</taxon>
        <taxon>Actinomycetota</taxon>
        <taxon>Actinomycetes</taxon>
        <taxon>Propionibacteriales</taxon>
        <taxon>Kribbellaceae</taxon>
        <taxon>Kribbella</taxon>
    </lineage>
</organism>
<feature type="transmembrane region" description="Helical" evidence="6">
    <location>
        <begin position="12"/>
        <end position="38"/>
    </location>
</feature>
<sequence length="368" mass="37580">MIAGRVRGVLRPLSVVSIAIVLVLLIYGLLGYSVTAVVDGVLAGSVTSPSAAEQTLRWTVPLLLMGLGIAVAFKAGYFNVGAQGQMYVGAMASLVVGLWGDGRAPVLVIPLAFVAAVLAGAVWSLAAGLLRLLLGADEVVTSLMLNFVAVLLLQWSTSGPLKSRAGTGQAATSESIDAGYRISTSTGVSVPIFVICAAAVAVTAILVNWTRTGLEISLVGRNPVMARWQGINSTGVGLVVFGFSGGCAGLAGAVEAFGPAGSLRAGFSPQVGFMAVVVALVGGLGALGVLLAALFFGALRAASLYLPVVTNLPQSGIDLLSGVIALLITATGIPLLRRRRRRRRAPTAGGTSEVADRPVARRREVVAR</sequence>
<dbReference type="PANTHER" id="PTHR47089:SF1">
    <property type="entry name" value="GUANOSINE ABC TRANSPORTER PERMEASE PROTEIN NUPP"/>
    <property type="match status" value="1"/>
</dbReference>
<name>A0ABN2ELC5_9ACTN</name>
<evidence type="ECO:0000256" key="6">
    <source>
        <dbReference type="SAM" id="Phobius"/>
    </source>
</evidence>
<evidence type="ECO:0000313" key="7">
    <source>
        <dbReference type="EMBL" id="GAA1610772.1"/>
    </source>
</evidence>
<feature type="transmembrane region" description="Helical" evidence="6">
    <location>
        <begin position="106"/>
        <end position="127"/>
    </location>
</feature>
<dbReference type="Pfam" id="PF02653">
    <property type="entry name" value="BPD_transp_2"/>
    <property type="match status" value="1"/>
</dbReference>
<feature type="transmembrane region" description="Helical" evidence="6">
    <location>
        <begin position="271"/>
        <end position="299"/>
    </location>
</feature>
<comment type="caution">
    <text evidence="7">The sequence shown here is derived from an EMBL/GenBank/DDBJ whole genome shotgun (WGS) entry which is preliminary data.</text>
</comment>
<evidence type="ECO:0000256" key="5">
    <source>
        <dbReference type="ARBA" id="ARBA00023136"/>
    </source>
</evidence>
<evidence type="ECO:0000313" key="8">
    <source>
        <dbReference type="Proteomes" id="UP001500393"/>
    </source>
</evidence>
<gene>
    <name evidence="7" type="ORF">GCM10009789_76420</name>
</gene>
<keyword evidence="3 6" id="KW-0812">Transmembrane</keyword>
<evidence type="ECO:0000256" key="4">
    <source>
        <dbReference type="ARBA" id="ARBA00022989"/>
    </source>
</evidence>
<dbReference type="PANTHER" id="PTHR47089">
    <property type="entry name" value="ABC TRANSPORTER, PERMEASE PROTEIN"/>
    <property type="match status" value="1"/>
</dbReference>
<dbReference type="InterPro" id="IPR001851">
    <property type="entry name" value="ABC_transp_permease"/>
</dbReference>
<dbReference type="RefSeq" id="WP_344221628.1">
    <property type="nucleotide sequence ID" value="NZ_BAAAOS010000059.1"/>
</dbReference>
<feature type="transmembrane region" description="Helical" evidence="6">
    <location>
        <begin position="58"/>
        <end position="77"/>
    </location>
</feature>
<comment type="subcellular location">
    <subcellularLocation>
        <location evidence="1">Cell membrane</location>
        <topology evidence="1">Multi-pass membrane protein</topology>
    </subcellularLocation>
</comment>
<keyword evidence="8" id="KW-1185">Reference proteome</keyword>
<evidence type="ECO:0000256" key="1">
    <source>
        <dbReference type="ARBA" id="ARBA00004651"/>
    </source>
</evidence>
<feature type="transmembrane region" description="Helical" evidence="6">
    <location>
        <begin position="319"/>
        <end position="336"/>
    </location>
</feature>